<organism evidence="9 10">
    <name type="scientific">SAR86 cluster bacterium</name>
    <dbReference type="NCBI Taxonomy" id="2030880"/>
    <lineage>
        <taxon>Bacteria</taxon>
        <taxon>Pseudomonadati</taxon>
        <taxon>Pseudomonadota</taxon>
        <taxon>Gammaproteobacteria</taxon>
        <taxon>SAR86 cluster</taxon>
    </lineage>
</organism>
<evidence type="ECO:0000313" key="9">
    <source>
        <dbReference type="EMBL" id="URQ63300.1"/>
    </source>
</evidence>
<comment type="function">
    <text evidence="1">Tetrapolymerization of the monopyrrole PBG into the hydroxymethylbilane pre-uroporphyrinogen in several discrete steps.</text>
</comment>
<dbReference type="Pfam" id="PF01379">
    <property type="entry name" value="Porphobil_deam"/>
    <property type="match status" value="1"/>
</dbReference>
<dbReference type="NCBIfam" id="TIGR00212">
    <property type="entry name" value="hemC"/>
    <property type="match status" value="1"/>
</dbReference>
<evidence type="ECO:0000256" key="2">
    <source>
        <dbReference type="ARBA" id="ARBA00004735"/>
    </source>
</evidence>
<dbReference type="GO" id="GO:0006783">
    <property type="term" value="P:heme biosynthetic process"/>
    <property type="evidence" value="ECO:0007669"/>
    <property type="project" value="TreeGrafter"/>
</dbReference>
<evidence type="ECO:0000256" key="5">
    <source>
        <dbReference type="ARBA" id="ARBA00023244"/>
    </source>
</evidence>
<evidence type="ECO:0000256" key="1">
    <source>
        <dbReference type="ARBA" id="ARBA00002869"/>
    </source>
</evidence>
<dbReference type="EMBL" id="CP097966">
    <property type="protein sequence ID" value="URQ63300.1"/>
    <property type="molecule type" value="Genomic_DNA"/>
</dbReference>
<comment type="pathway">
    <text evidence="2">Porphyrin-containing compound metabolism; protoporphyrin-IX biosynthesis; coproporphyrinogen-III from 5-aminolevulinate: step 2/4.</text>
</comment>
<reference evidence="9" key="1">
    <citation type="submission" date="2022-05" db="EMBL/GenBank/DDBJ databases">
        <title>Single-amplified genomics reveal most streamlined microbe among free-living bacteria.</title>
        <authorList>
            <person name="Roda-Garcia J."/>
            <person name="Haro-Moreno J.M."/>
            <person name="Rodriguez-Valera F."/>
            <person name="Almagro-Moreno S."/>
            <person name="Lopez-Perez M."/>
        </authorList>
    </citation>
    <scope>NUCLEOTIDE SEQUENCE</scope>
    <source>
        <strain evidence="9">TMED112-D2-2</strain>
    </source>
</reference>
<sequence>MNIRIGSRSSSLALKQVEISMEEIGIEDYVTEKIVTKGDKESAKGRTQFDKLNFVQDIEEKISSGDIDIAVHSAKDLPATESKEFDYFYLRESTEDISTWSSDRIIFRDKNKKKFSSEMILGTSSLRRKMQAKFLLGAEKIFSLNGNIDTRIRKLNSGEYDCIILANAGCTRLGFNLNSYNLDFLTPSAQGLICLQCLKGTDISKMLNNFFDKDKYKIHKLGMDIYKSFLRNINADCNSAISVRSVSNGRIANGEHKLTFQVFGKNEFFSAEKTHSDPQKLIELATEEFNRNNAKKLLDEHN</sequence>
<evidence type="ECO:0000256" key="6">
    <source>
        <dbReference type="ARBA" id="ARBA00048169"/>
    </source>
</evidence>
<evidence type="ECO:0000256" key="3">
    <source>
        <dbReference type="ARBA" id="ARBA00005638"/>
    </source>
</evidence>
<comment type="similarity">
    <text evidence="3">Belongs to the HMBS family.</text>
</comment>
<keyword evidence="4 9" id="KW-0808">Transferase</keyword>
<dbReference type="SUPFAM" id="SSF53850">
    <property type="entry name" value="Periplasmic binding protein-like II"/>
    <property type="match status" value="1"/>
</dbReference>
<gene>
    <name evidence="9" type="primary">hemC</name>
    <name evidence="9" type="ORF">M9B40_00605</name>
</gene>
<dbReference type="EC" id="2.5.1.61" evidence="7"/>
<keyword evidence="5" id="KW-0627">Porphyrin biosynthesis</keyword>
<dbReference type="GO" id="GO:0005737">
    <property type="term" value="C:cytoplasm"/>
    <property type="evidence" value="ECO:0007669"/>
    <property type="project" value="UniProtKB-UniRule"/>
</dbReference>
<evidence type="ECO:0000259" key="8">
    <source>
        <dbReference type="Pfam" id="PF01379"/>
    </source>
</evidence>
<protein>
    <recommendedName>
        <fullName evidence="7">Hydroxymethylbilane synthase</fullName>
        <ecNumber evidence="7">2.5.1.61</ecNumber>
    </recommendedName>
</protein>
<dbReference type="PRINTS" id="PR00151">
    <property type="entry name" value="PORPHBDMNASE"/>
</dbReference>
<keyword evidence="10" id="KW-1185">Reference proteome</keyword>
<dbReference type="PANTHER" id="PTHR11557">
    <property type="entry name" value="PORPHOBILINOGEN DEAMINASE"/>
    <property type="match status" value="1"/>
</dbReference>
<dbReference type="Gene3D" id="3.40.190.10">
    <property type="entry name" value="Periplasmic binding protein-like II"/>
    <property type="match status" value="2"/>
</dbReference>
<dbReference type="InterPro" id="IPR022417">
    <property type="entry name" value="Porphobilin_deaminase_N"/>
</dbReference>
<dbReference type="PANTHER" id="PTHR11557:SF0">
    <property type="entry name" value="PORPHOBILINOGEN DEAMINASE"/>
    <property type="match status" value="1"/>
</dbReference>
<evidence type="ECO:0000256" key="4">
    <source>
        <dbReference type="ARBA" id="ARBA00022679"/>
    </source>
</evidence>
<evidence type="ECO:0000313" key="10">
    <source>
        <dbReference type="Proteomes" id="UP001056381"/>
    </source>
</evidence>
<accession>A0A9Q8TYH3</accession>
<proteinExistence type="inferred from homology"/>
<dbReference type="Proteomes" id="UP001056381">
    <property type="component" value="Chromosome"/>
</dbReference>
<name>A0A9Q8TYH3_9GAMM</name>
<dbReference type="GO" id="GO:0004418">
    <property type="term" value="F:hydroxymethylbilane synthase activity"/>
    <property type="evidence" value="ECO:0007669"/>
    <property type="project" value="UniProtKB-UniRule"/>
</dbReference>
<feature type="domain" description="Porphobilinogen deaminase N-terminal" evidence="8">
    <location>
        <begin position="3"/>
        <end position="200"/>
    </location>
</feature>
<comment type="catalytic activity">
    <reaction evidence="6">
        <text>4 porphobilinogen + H2O = hydroxymethylbilane + 4 NH4(+)</text>
        <dbReference type="Rhea" id="RHEA:13185"/>
        <dbReference type="ChEBI" id="CHEBI:15377"/>
        <dbReference type="ChEBI" id="CHEBI:28938"/>
        <dbReference type="ChEBI" id="CHEBI:57845"/>
        <dbReference type="ChEBI" id="CHEBI:58126"/>
        <dbReference type="EC" id="2.5.1.61"/>
    </reaction>
</comment>
<dbReference type="AlphaFoldDB" id="A0A9Q8TYH3"/>
<evidence type="ECO:0000256" key="7">
    <source>
        <dbReference type="NCBIfam" id="TIGR00212"/>
    </source>
</evidence>
<dbReference type="InterPro" id="IPR000860">
    <property type="entry name" value="HemC"/>
</dbReference>